<comment type="caution">
    <text evidence="1">The sequence shown here is derived from an EMBL/GenBank/DDBJ whole genome shotgun (WGS) entry which is preliminary data.</text>
</comment>
<dbReference type="EMBL" id="VEVO01000007">
    <property type="protein sequence ID" value="KAF0039581.1"/>
    <property type="molecule type" value="Genomic_DNA"/>
</dbReference>
<dbReference type="Proteomes" id="UP000438429">
    <property type="component" value="Unassembled WGS sequence"/>
</dbReference>
<reference evidence="1 2" key="1">
    <citation type="submission" date="2019-06" db="EMBL/GenBank/DDBJ databases">
        <title>Draft genomes of female and male turbot (Scophthalmus maximus).</title>
        <authorList>
            <person name="Xu H."/>
            <person name="Xu X.-W."/>
            <person name="Shao C."/>
            <person name="Chen S."/>
        </authorList>
    </citation>
    <scope>NUCLEOTIDE SEQUENCE [LARGE SCALE GENOMIC DNA]</scope>
    <source>
        <strain evidence="1">Ysfricsl-2016a</strain>
        <tissue evidence="1">Blood</tissue>
    </source>
</reference>
<dbReference type="AlphaFoldDB" id="A0A6A4T942"/>
<evidence type="ECO:0000313" key="1">
    <source>
        <dbReference type="EMBL" id="KAF0039581.1"/>
    </source>
</evidence>
<organism evidence="1 2">
    <name type="scientific">Scophthalmus maximus</name>
    <name type="common">Turbot</name>
    <name type="synonym">Psetta maxima</name>
    <dbReference type="NCBI Taxonomy" id="52904"/>
    <lineage>
        <taxon>Eukaryota</taxon>
        <taxon>Metazoa</taxon>
        <taxon>Chordata</taxon>
        <taxon>Craniata</taxon>
        <taxon>Vertebrata</taxon>
        <taxon>Euteleostomi</taxon>
        <taxon>Actinopterygii</taxon>
        <taxon>Neopterygii</taxon>
        <taxon>Teleostei</taxon>
        <taxon>Neoteleostei</taxon>
        <taxon>Acanthomorphata</taxon>
        <taxon>Carangaria</taxon>
        <taxon>Pleuronectiformes</taxon>
        <taxon>Pleuronectoidei</taxon>
        <taxon>Scophthalmidae</taxon>
        <taxon>Scophthalmus</taxon>
    </lineage>
</organism>
<name>A0A6A4T942_SCOMX</name>
<sequence length="129" mass="14383">MHCVRRTKQLSFSPMRGLMPAAEGEVLLRVQSLLFRVVKFGIDSSPPQVTPPPDDKQTVQLLNLFISIKTHTGSQSDGFVIMYSGRFTPTNPLHMVRGRPPPSVCFGEERFADDSFCCDTSYDDAVCLD</sequence>
<accession>A0A6A4T942</accession>
<evidence type="ECO:0000313" key="2">
    <source>
        <dbReference type="Proteomes" id="UP000438429"/>
    </source>
</evidence>
<gene>
    <name evidence="1" type="ORF">F2P81_007816</name>
</gene>
<proteinExistence type="predicted"/>
<protein>
    <submittedName>
        <fullName evidence="1">Uncharacterized protein</fullName>
    </submittedName>
</protein>